<dbReference type="InterPro" id="IPR009053">
    <property type="entry name" value="Prefoldin"/>
</dbReference>
<dbReference type="Gene3D" id="1.10.287.370">
    <property type="match status" value="1"/>
</dbReference>
<dbReference type="AlphaFoldDB" id="A0A0F9VAF4"/>
<evidence type="ECO:0000313" key="2">
    <source>
        <dbReference type="EMBL" id="KKN62778.1"/>
    </source>
</evidence>
<dbReference type="InterPro" id="IPR004127">
    <property type="entry name" value="Prefoldin_subunit_alpha"/>
</dbReference>
<reference evidence="2" key="1">
    <citation type="journal article" date="2015" name="Nature">
        <title>Complex archaea that bridge the gap between prokaryotes and eukaryotes.</title>
        <authorList>
            <person name="Spang A."/>
            <person name="Saw J.H."/>
            <person name="Jorgensen S.L."/>
            <person name="Zaremba-Niedzwiedzka K."/>
            <person name="Martijn J."/>
            <person name="Lind A.E."/>
            <person name="van Eijk R."/>
            <person name="Schleper C."/>
            <person name="Guy L."/>
            <person name="Ettema T.J."/>
        </authorList>
    </citation>
    <scope>NUCLEOTIDE SEQUENCE</scope>
</reference>
<dbReference type="NCBIfam" id="TIGR00293">
    <property type="entry name" value="prefoldin subunit alpha"/>
    <property type="match status" value="1"/>
</dbReference>
<evidence type="ECO:0008006" key="3">
    <source>
        <dbReference type="Google" id="ProtNLM"/>
    </source>
</evidence>
<dbReference type="EMBL" id="LAZR01000613">
    <property type="protein sequence ID" value="KKN62778.1"/>
    <property type="molecule type" value="Genomic_DNA"/>
</dbReference>
<proteinExistence type="inferred from homology"/>
<dbReference type="HAMAP" id="MF_00308">
    <property type="entry name" value="PfdA"/>
    <property type="match status" value="1"/>
</dbReference>
<protein>
    <recommendedName>
        <fullName evidence="3">Prefoldin subunit alpha</fullName>
    </recommendedName>
</protein>
<sequence length="143" mass="16495">MDLIDLESPQNYQEQLQIFRVLKEQRDMFQNQLEILNVSRGNIMNTKTTIANLKEGVKENDEILVPVGGLANIKALIKDPKKVLLSVTQDVIIEKDIDGAIEILDKRIDQHDREIQFVQTQLQNIDVNLQKTSQLLQRGYLQK</sequence>
<evidence type="ECO:0000256" key="1">
    <source>
        <dbReference type="ARBA" id="ARBA00010048"/>
    </source>
</evidence>
<dbReference type="InterPro" id="IPR011599">
    <property type="entry name" value="PFD_alpha_archaea"/>
</dbReference>
<gene>
    <name evidence="2" type="ORF">LCGC14_0508390</name>
</gene>
<name>A0A0F9VAF4_9ZZZZ</name>
<dbReference type="CDD" id="cd23160">
    <property type="entry name" value="Prefoldin_alpha_GimC"/>
    <property type="match status" value="1"/>
</dbReference>
<dbReference type="GO" id="GO:0051082">
    <property type="term" value="F:unfolded protein binding"/>
    <property type="evidence" value="ECO:0007669"/>
    <property type="project" value="InterPro"/>
</dbReference>
<dbReference type="SUPFAM" id="SSF46579">
    <property type="entry name" value="Prefoldin"/>
    <property type="match status" value="1"/>
</dbReference>
<dbReference type="GO" id="GO:0006457">
    <property type="term" value="P:protein folding"/>
    <property type="evidence" value="ECO:0007669"/>
    <property type="project" value="InterPro"/>
</dbReference>
<comment type="caution">
    <text evidence="2">The sequence shown here is derived from an EMBL/GenBank/DDBJ whole genome shotgun (WGS) entry which is preliminary data.</text>
</comment>
<organism evidence="2">
    <name type="scientific">marine sediment metagenome</name>
    <dbReference type="NCBI Taxonomy" id="412755"/>
    <lineage>
        <taxon>unclassified sequences</taxon>
        <taxon>metagenomes</taxon>
        <taxon>ecological metagenomes</taxon>
    </lineage>
</organism>
<comment type="similarity">
    <text evidence="1">Belongs to the prefoldin subunit alpha family.</text>
</comment>
<dbReference type="GO" id="GO:0016272">
    <property type="term" value="C:prefoldin complex"/>
    <property type="evidence" value="ECO:0007669"/>
    <property type="project" value="InterPro"/>
</dbReference>
<dbReference type="Pfam" id="PF02996">
    <property type="entry name" value="Prefoldin"/>
    <property type="match status" value="1"/>
</dbReference>
<accession>A0A0F9VAF4</accession>